<proteinExistence type="predicted"/>
<gene>
    <name evidence="1" type="ORF">QNI16_26755</name>
</gene>
<dbReference type="EMBL" id="JASJOS010000013">
    <property type="protein sequence ID" value="MDJ1484127.1"/>
    <property type="molecule type" value="Genomic_DNA"/>
</dbReference>
<comment type="caution">
    <text evidence="1">The sequence shown here is derived from an EMBL/GenBank/DDBJ whole genome shotgun (WGS) entry which is preliminary data.</text>
</comment>
<organism evidence="1 2">
    <name type="scientific">Xanthocytophaga flava</name>
    <dbReference type="NCBI Taxonomy" id="3048013"/>
    <lineage>
        <taxon>Bacteria</taxon>
        <taxon>Pseudomonadati</taxon>
        <taxon>Bacteroidota</taxon>
        <taxon>Cytophagia</taxon>
        <taxon>Cytophagales</taxon>
        <taxon>Rhodocytophagaceae</taxon>
        <taxon>Xanthocytophaga</taxon>
    </lineage>
</organism>
<evidence type="ECO:0000313" key="1">
    <source>
        <dbReference type="EMBL" id="MDJ1484127.1"/>
    </source>
</evidence>
<dbReference type="Proteomes" id="UP001241110">
    <property type="component" value="Unassembled WGS sequence"/>
</dbReference>
<protein>
    <recommendedName>
        <fullName evidence="3">STAS/SEC14 domain-containing protein</fullName>
    </recommendedName>
</protein>
<name>A0AAE3U9X2_9BACT</name>
<evidence type="ECO:0000313" key="2">
    <source>
        <dbReference type="Proteomes" id="UP001241110"/>
    </source>
</evidence>
<reference evidence="1" key="1">
    <citation type="submission" date="2023-05" db="EMBL/GenBank/DDBJ databases">
        <authorList>
            <person name="Zhang X."/>
        </authorList>
    </citation>
    <scope>NUCLEOTIDE SEQUENCE</scope>
    <source>
        <strain evidence="1">YF14B1</strain>
    </source>
</reference>
<evidence type="ECO:0008006" key="3">
    <source>
        <dbReference type="Google" id="ProtNLM"/>
    </source>
</evidence>
<dbReference type="AlphaFoldDB" id="A0AAE3U9X2"/>
<sequence>MEYFKEDYLTLSYNESLNLVTAVWDMKFVKADLFKKGALAGLELLAQKQATAYLIDTSQMGVLSLELQRWIQSQIEIYTTKMNLRYVATVVGKDVFNKVAAKNIQNHAEKKQEEAGKTVITEFFQNRIDAIHWISGLNIHKAA</sequence>
<dbReference type="RefSeq" id="WP_313984987.1">
    <property type="nucleotide sequence ID" value="NZ_JASJOS010000013.1"/>
</dbReference>
<accession>A0AAE3U9X2</accession>